<proteinExistence type="predicted"/>
<feature type="non-terminal residue" evidence="1">
    <location>
        <position position="106"/>
    </location>
</feature>
<accession>A0ABN8HW91</accession>
<evidence type="ECO:0000313" key="1">
    <source>
        <dbReference type="EMBL" id="CAH2041170.1"/>
    </source>
</evidence>
<evidence type="ECO:0000313" key="2">
    <source>
        <dbReference type="Proteomes" id="UP000837857"/>
    </source>
</evidence>
<organism evidence="1 2">
    <name type="scientific">Iphiclides podalirius</name>
    <name type="common">scarce swallowtail</name>
    <dbReference type="NCBI Taxonomy" id="110791"/>
    <lineage>
        <taxon>Eukaryota</taxon>
        <taxon>Metazoa</taxon>
        <taxon>Ecdysozoa</taxon>
        <taxon>Arthropoda</taxon>
        <taxon>Hexapoda</taxon>
        <taxon>Insecta</taxon>
        <taxon>Pterygota</taxon>
        <taxon>Neoptera</taxon>
        <taxon>Endopterygota</taxon>
        <taxon>Lepidoptera</taxon>
        <taxon>Glossata</taxon>
        <taxon>Ditrysia</taxon>
        <taxon>Papilionoidea</taxon>
        <taxon>Papilionidae</taxon>
        <taxon>Papilioninae</taxon>
        <taxon>Iphiclides</taxon>
    </lineage>
</organism>
<protein>
    <submittedName>
        <fullName evidence="1">Uncharacterized protein</fullName>
    </submittedName>
</protein>
<gene>
    <name evidence="1" type="ORF">IPOD504_LOCUS2960</name>
</gene>
<dbReference type="Proteomes" id="UP000837857">
    <property type="component" value="Chromosome 13"/>
</dbReference>
<sequence>MLSIRQRFLARHAQSIPGAVHGRRWKCDGTVSDVGSRVTGAGRIDLMRLRSLCRRTVDDRPPSPRATELGMPAPRAPLACASDRRHAVRICTWAAESVRNRPESGH</sequence>
<keyword evidence="2" id="KW-1185">Reference proteome</keyword>
<name>A0ABN8HW91_9NEOP</name>
<dbReference type="EMBL" id="OW152825">
    <property type="protein sequence ID" value="CAH2041170.1"/>
    <property type="molecule type" value="Genomic_DNA"/>
</dbReference>
<reference evidence="1" key="1">
    <citation type="submission" date="2022-03" db="EMBL/GenBank/DDBJ databases">
        <authorList>
            <person name="Martin H S."/>
        </authorList>
    </citation>
    <scope>NUCLEOTIDE SEQUENCE</scope>
</reference>